<dbReference type="GO" id="GO:0017004">
    <property type="term" value="P:cytochrome complex assembly"/>
    <property type="evidence" value="ECO:0007669"/>
    <property type="project" value="UniProtKB-KW"/>
</dbReference>
<keyword evidence="9" id="KW-1185">Reference proteome</keyword>
<protein>
    <submittedName>
        <fullName evidence="8">Putative DsbD gamma family protein</fullName>
    </submittedName>
</protein>
<dbReference type="EMBL" id="CP001759">
    <property type="protein sequence ID" value="ACZ48941.1"/>
    <property type="molecule type" value="Genomic_DNA"/>
</dbReference>
<dbReference type="STRING" id="574556.ACIS_00271"/>
<evidence type="ECO:0000256" key="3">
    <source>
        <dbReference type="ARBA" id="ARBA00022748"/>
    </source>
</evidence>
<evidence type="ECO:0000256" key="1">
    <source>
        <dbReference type="ARBA" id="ARBA00004141"/>
    </source>
</evidence>
<feature type="transmembrane region" description="Helical" evidence="6">
    <location>
        <begin position="140"/>
        <end position="167"/>
    </location>
</feature>
<dbReference type="GO" id="GO:0045454">
    <property type="term" value="P:cell redox homeostasis"/>
    <property type="evidence" value="ECO:0007669"/>
    <property type="project" value="TreeGrafter"/>
</dbReference>
<accession>D1ATR3</accession>
<proteinExistence type="predicted"/>
<organism evidence="8 9">
    <name type="scientific">Anaplasma centrale (strain Israel)</name>
    <name type="common">Anaplasma marginale subsp. centrale (strain Israel)</name>
    <dbReference type="NCBI Taxonomy" id="574556"/>
    <lineage>
        <taxon>Bacteria</taxon>
        <taxon>Pseudomonadati</taxon>
        <taxon>Pseudomonadota</taxon>
        <taxon>Alphaproteobacteria</taxon>
        <taxon>Rickettsiales</taxon>
        <taxon>Anaplasmataceae</taxon>
        <taxon>Anaplasma</taxon>
    </lineage>
</organism>
<keyword evidence="2 6" id="KW-0812">Transmembrane</keyword>
<dbReference type="PANTHER" id="PTHR32234:SF3">
    <property type="entry name" value="SUPPRESSION OF COPPER SENSITIVITY PROTEIN"/>
    <property type="match status" value="1"/>
</dbReference>
<dbReference type="Pfam" id="PF02683">
    <property type="entry name" value="DsbD_TM"/>
    <property type="match status" value="1"/>
</dbReference>
<dbReference type="Pfam" id="PF13899">
    <property type="entry name" value="Thioredoxin_7"/>
    <property type="match status" value="1"/>
</dbReference>
<evidence type="ECO:0000256" key="2">
    <source>
        <dbReference type="ARBA" id="ARBA00022692"/>
    </source>
</evidence>
<dbReference type="SUPFAM" id="SSF52833">
    <property type="entry name" value="Thioredoxin-like"/>
    <property type="match status" value="1"/>
</dbReference>
<dbReference type="InterPro" id="IPR003834">
    <property type="entry name" value="Cyt_c_assmbl_TM_dom"/>
</dbReference>
<keyword evidence="3" id="KW-0201">Cytochrome c-type biogenesis</keyword>
<feature type="transmembrane region" description="Helical" evidence="6">
    <location>
        <begin position="214"/>
        <end position="232"/>
    </location>
</feature>
<feature type="transmembrane region" description="Helical" evidence="6">
    <location>
        <begin position="173"/>
        <end position="193"/>
    </location>
</feature>
<dbReference type="AlphaFoldDB" id="D1ATR3"/>
<feature type="transmembrane region" description="Helical" evidence="6">
    <location>
        <begin position="238"/>
        <end position="257"/>
    </location>
</feature>
<dbReference type="InterPro" id="IPR036249">
    <property type="entry name" value="Thioredoxin-like_sf"/>
</dbReference>
<dbReference type="CDD" id="cd02953">
    <property type="entry name" value="DsbDgamma"/>
    <property type="match status" value="1"/>
</dbReference>
<dbReference type="InterPro" id="IPR035671">
    <property type="entry name" value="DsbD_gamma"/>
</dbReference>
<comment type="subcellular location">
    <subcellularLocation>
        <location evidence="1">Membrane</location>
        <topology evidence="1">Multi-pass membrane protein</topology>
    </subcellularLocation>
</comment>
<keyword evidence="4 6" id="KW-1133">Transmembrane helix</keyword>
<evidence type="ECO:0000256" key="4">
    <source>
        <dbReference type="ARBA" id="ARBA00022989"/>
    </source>
</evidence>
<dbReference type="eggNOG" id="COG4232">
    <property type="taxonomic scope" value="Bacteria"/>
</dbReference>
<feature type="transmembrane region" description="Helical" evidence="6">
    <location>
        <begin position="62"/>
        <end position="85"/>
    </location>
</feature>
<dbReference type="Proteomes" id="UP000000630">
    <property type="component" value="Chromosome"/>
</dbReference>
<name>D1ATR3_ANACI</name>
<dbReference type="HOGENOM" id="CLU_014657_0_1_5"/>
<evidence type="ECO:0000256" key="6">
    <source>
        <dbReference type="SAM" id="Phobius"/>
    </source>
</evidence>
<dbReference type="GO" id="GO:0015035">
    <property type="term" value="F:protein-disulfide reductase activity"/>
    <property type="evidence" value="ECO:0007669"/>
    <property type="project" value="TreeGrafter"/>
</dbReference>
<evidence type="ECO:0000259" key="7">
    <source>
        <dbReference type="Pfam" id="PF02683"/>
    </source>
</evidence>
<keyword evidence="5 6" id="KW-0472">Membrane</keyword>
<sequence length="420" mass="45698">MGVDCRDRWPMEHTFLDVLALAFVGGLVLNLMPCVFPILSLKVLSILRQSSEHRWSTAADGIFYTAGVLVSMLLLSVTLILLRSAGHFLGWGFQMQSPALVIGLLHVTFLLGMSFSGFLDLSIKVPFISTMAGSHNVGSFLAGVLSALIGTPCSAPFMVSAISFALLQPGLRSVAIFQVMGLGMAFPYLVMSCSPGLTRLLPKPGQWMEYLKQFLAFPMYATSAWLLHVLVSQKGTHVLLPTVLSVVAVSLGVWFLRVMSNVKMQASKALAVLLPLFVVGTAIYIGRFRGHDHAYGELTKVEFSEARLARLLKAGKTVFLSVGAEWCLTCKVNEKVLESPAVQDFLCTHGVVYMKADWTNMDSTIAEYLSEHGGGGVPFYELYVNGKSVGPMPQIFSEKTLLEILSKHLNANPSSKASPE</sequence>
<dbReference type="GO" id="GO:0016020">
    <property type="term" value="C:membrane"/>
    <property type="evidence" value="ECO:0007669"/>
    <property type="project" value="UniProtKB-SubCell"/>
</dbReference>
<evidence type="ECO:0000256" key="5">
    <source>
        <dbReference type="ARBA" id="ARBA00023136"/>
    </source>
</evidence>
<evidence type="ECO:0000313" key="8">
    <source>
        <dbReference type="EMBL" id="ACZ48941.1"/>
    </source>
</evidence>
<dbReference type="PANTHER" id="PTHR32234">
    <property type="entry name" value="THIOL:DISULFIDE INTERCHANGE PROTEIN DSBD"/>
    <property type="match status" value="1"/>
</dbReference>
<feature type="transmembrane region" description="Helical" evidence="6">
    <location>
        <begin position="97"/>
        <end position="119"/>
    </location>
</feature>
<dbReference type="Gene3D" id="3.40.30.10">
    <property type="entry name" value="Glutaredoxin"/>
    <property type="match status" value="1"/>
</dbReference>
<feature type="transmembrane region" description="Helical" evidence="6">
    <location>
        <begin position="18"/>
        <end position="41"/>
    </location>
</feature>
<gene>
    <name evidence="8" type="ordered locus">ACIS_00271</name>
</gene>
<evidence type="ECO:0000313" key="9">
    <source>
        <dbReference type="Proteomes" id="UP000000630"/>
    </source>
</evidence>
<feature type="domain" description="Cytochrome C biogenesis protein transmembrane" evidence="7">
    <location>
        <begin position="18"/>
        <end position="229"/>
    </location>
</feature>
<reference evidence="8 9" key="1">
    <citation type="journal article" date="2010" name="J. Bacteriol.">
        <title>Complete genome sequence of Anaplasma marginale subsp. centrale.</title>
        <authorList>
            <person name="Herndon D.R."/>
            <person name="Palmer G.H."/>
            <person name="Shkap V."/>
            <person name="Knowles D.P. Jr."/>
            <person name="Brayton K.A."/>
        </authorList>
    </citation>
    <scope>NUCLEOTIDE SEQUENCE [LARGE SCALE GENOMIC DNA]</scope>
    <source>
        <strain evidence="8 9">Israel</strain>
    </source>
</reference>
<dbReference type="KEGG" id="acn:ACIS_00271"/>
<feature type="transmembrane region" description="Helical" evidence="6">
    <location>
        <begin position="269"/>
        <end position="286"/>
    </location>
</feature>